<protein>
    <recommendedName>
        <fullName evidence="1">D-inositol 3-phosphate glycosyltransferase</fullName>
    </recommendedName>
</protein>
<dbReference type="PANTHER" id="PTHR12526">
    <property type="entry name" value="GLYCOSYLTRANSFERASE"/>
    <property type="match status" value="1"/>
</dbReference>
<evidence type="ECO:0000259" key="4">
    <source>
        <dbReference type="Pfam" id="PF13579"/>
    </source>
</evidence>
<evidence type="ECO:0000256" key="2">
    <source>
        <dbReference type="ARBA" id="ARBA00022676"/>
    </source>
</evidence>
<reference evidence="6" key="1">
    <citation type="journal article" date="2019" name="Int. J. Syst. Evol. Microbiol.">
        <title>The Global Catalogue of Microorganisms (GCM) 10K type strain sequencing project: providing services to taxonomists for standard genome sequencing and annotation.</title>
        <authorList>
            <consortium name="The Broad Institute Genomics Platform"/>
            <consortium name="The Broad Institute Genome Sequencing Center for Infectious Disease"/>
            <person name="Wu L."/>
            <person name="Ma J."/>
        </authorList>
    </citation>
    <scope>NUCLEOTIDE SEQUENCE [LARGE SCALE GENOMIC DNA]</scope>
    <source>
        <strain evidence="6">JCM 4733</strain>
    </source>
</reference>
<dbReference type="RefSeq" id="WP_189892043.1">
    <property type="nucleotide sequence ID" value="NZ_BMVN01000031.1"/>
</dbReference>
<dbReference type="Pfam" id="PF13579">
    <property type="entry name" value="Glyco_trans_4_4"/>
    <property type="match status" value="1"/>
</dbReference>
<organism evidence="5 6">
    <name type="scientific">Streptomyces canarius</name>
    <dbReference type="NCBI Taxonomy" id="285453"/>
    <lineage>
        <taxon>Bacteria</taxon>
        <taxon>Bacillati</taxon>
        <taxon>Actinomycetota</taxon>
        <taxon>Actinomycetes</taxon>
        <taxon>Kitasatosporales</taxon>
        <taxon>Streptomycetaceae</taxon>
        <taxon>Streptomyces</taxon>
    </lineage>
</organism>
<name>A0ABQ3D251_9ACTN</name>
<comment type="caution">
    <text evidence="5">The sequence shown here is derived from an EMBL/GenBank/DDBJ whole genome shotgun (WGS) entry which is preliminary data.</text>
</comment>
<dbReference type="PANTHER" id="PTHR12526:SF635">
    <property type="entry name" value="GLYCOSYL TRANSFERASE GROUP 1"/>
    <property type="match status" value="1"/>
</dbReference>
<evidence type="ECO:0000313" key="6">
    <source>
        <dbReference type="Proteomes" id="UP000653644"/>
    </source>
</evidence>
<dbReference type="CDD" id="cd03801">
    <property type="entry name" value="GT4_PimA-like"/>
    <property type="match status" value="1"/>
</dbReference>
<evidence type="ECO:0000313" key="5">
    <source>
        <dbReference type="EMBL" id="GHA52189.1"/>
    </source>
</evidence>
<dbReference type="InterPro" id="IPR028098">
    <property type="entry name" value="Glyco_trans_4-like_N"/>
</dbReference>
<evidence type="ECO:0000256" key="3">
    <source>
        <dbReference type="ARBA" id="ARBA00022679"/>
    </source>
</evidence>
<sequence length="352" mass="37740">MSRVLTVFGGSGQGRTSGAERMAWRTTSALARRGHQVATLTDAPPPDDLRTAHCPVFRSVAELLSARPWPRPDVVHAYDVALPRAVAQAHELARRWNASFVLTPASTPDVWPDRDLGAALCREARVVYTLTQAETAALEAMGVSGTRVRALPQAPDLVGTPDPDAFRTRRELSGDLVLFLGRRIASKGYQVLLDAAPRVWQHLPDTLFVFAGPVGDAQAARAFRGPLDARVVDVGLLPDQEKHDALAACSVLCLPTSADVFPLVFAEAWACGKPVVTGRFPGVGEVVRDGVDGIVTDARPAAVADALLRLLTDGTARRTLGTAGLRRVRAEMSWDQVVRAVERGYPSSVPSP</sequence>
<keyword evidence="2" id="KW-0328">Glycosyltransferase</keyword>
<keyword evidence="3 5" id="KW-0808">Transferase</keyword>
<dbReference type="GO" id="GO:0016740">
    <property type="term" value="F:transferase activity"/>
    <property type="evidence" value="ECO:0007669"/>
    <property type="project" value="UniProtKB-KW"/>
</dbReference>
<evidence type="ECO:0000256" key="1">
    <source>
        <dbReference type="ARBA" id="ARBA00021292"/>
    </source>
</evidence>
<keyword evidence="6" id="KW-1185">Reference proteome</keyword>
<proteinExistence type="predicted"/>
<dbReference type="EMBL" id="BMVN01000031">
    <property type="protein sequence ID" value="GHA52189.1"/>
    <property type="molecule type" value="Genomic_DNA"/>
</dbReference>
<dbReference type="Pfam" id="PF13692">
    <property type="entry name" value="Glyco_trans_1_4"/>
    <property type="match status" value="1"/>
</dbReference>
<dbReference type="SUPFAM" id="SSF53756">
    <property type="entry name" value="UDP-Glycosyltransferase/glycogen phosphorylase"/>
    <property type="match status" value="1"/>
</dbReference>
<dbReference type="Gene3D" id="3.40.50.2000">
    <property type="entry name" value="Glycogen Phosphorylase B"/>
    <property type="match status" value="2"/>
</dbReference>
<dbReference type="Proteomes" id="UP000653644">
    <property type="component" value="Unassembled WGS sequence"/>
</dbReference>
<feature type="domain" description="Glycosyltransferase subfamily 4-like N-terminal" evidence="4">
    <location>
        <begin position="17"/>
        <end position="152"/>
    </location>
</feature>
<accession>A0ABQ3D251</accession>
<gene>
    <name evidence="5" type="ORF">GCM10010345_65950</name>
</gene>